<gene>
    <name evidence="1" type="ORF">CK203_093527</name>
</gene>
<protein>
    <recommendedName>
        <fullName evidence="3">Reverse transcriptase domain-containing protein</fullName>
    </recommendedName>
</protein>
<dbReference type="AlphaFoldDB" id="A0A438D6L6"/>
<name>A0A438D6L6_VITVI</name>
<sequence length="197" mass="22412">MKDFVVSLFPYTPEQARGTSFFLSVYDCHGGPQLLAKKGQGWWFSTEVVGERKGTRGVDISHLLFADNMLVFYEPSLDQLTYLIWVLMRFEVILGLRVNLEKNKLMPVRRVENIRELAHKFGCKVGALPSTYLGLPLGVPSNSIAVWDGVDERDRDDEILWTTSKNEAFSVKTLYKVLELVRQGVFPTSVIEIRGCH</sequence>
<reference evidence="1 2" key="1">
    <citation type="journal article" date="2018" name="PLoS Genet.">
        <title>Population sequencing reveals clonal diversity and ancestral inbreeding in the grapevine cultivar Chardonnay.</title>
        <authorList>
            <person name="Roach M.J."/>
            <person name="Johnson D.L."/>
            <person name="Bohlmann J."/>
            <person name="van Vuuren H.J."/>
            <person name="Jones S.J."/>
            <person name="Pretorius I.S."/>
            <person name="Schmidt S.A."/>
            <person name="Borneman A.R."/>
        </authorList>
    </citation>
    <scope>NUCLEOTIDE SEQUENCE [LARGE SCALE GENOMIC DNA]</scope>
    <source>
        <strain evidence="2">cv. Chardonnay</strain>
        <tissue evidence="1">Leaf</tissue>
    </source>
</reference>
<organism evidence="1 2">
    <name type="scientific">Vitis vinifera</name>
    <name type="common">Grape</name>
    <dbReference type="NCBI Taxonomy" id="29760"/>
    <lineage>
        <taxon>Eukaryota</taxon>
        <taxon>Viridiplantae</taxon>
        <taxon>Streptophyta</taxon>
        <taxon>Embryophyta</taxon>
        <taxon>Tracheophyta</taxon>
        <taxon>Spermatophyta</taxon>
        <taxon>Magnoliopsida</taxon>
        <taxon>eudicotyledons</taxon>
        <taxon>Gunneridae</taxon>
        <taxon>Pentapetalae</taxon>
        <taxon>rosids</taxon>
        <taxon>Vitales</taxon>
        <taxon>Vitaceae</taxon>
        <taxon>Viteae</taxon>
        <taxon>Vitis</taxon>
    </lineage>
</organism>
<dbReference type="Proteomes" id="UP000288805">
    <property type="component" value="Unassembled WGS sequence"/>
</dbReference>
<proteinExistence type="predicted"/>
<evidence type="ECO:0008006" key="3">
    <source>
        <dbReference type="Google" id="ProtNLM"/>
    </source>
</evidence>
<accession>A0A438D6L6</accession>
<evidence type="ECO:0000313" key="1">
    <source>
        <dbReference type="EMBL" id="RVW31042.1"/>
    </source>
</evidence>
<dbReference type="EMBL" id="QGNW01001772">
    <property type="protein sequence ID" value="RVW31042.1"/>
    <property type="molecule type" value="Genomic_DNA"/>
</dbReference>
<evidence type="ECO:0000313" key="2">
    <source>
        <dbReference type="Proteomes" id="UP000288805"/>
    </source>
</evidence>
<comment type="caution">
    <text evidence="1">The sequence shown here is derived from an EMBL/GenBank/DDBJ whole genome shotgun (WGS) entry which is preliminary data.</text>
</comment>